<dbReference type="PRINTS" id="PR01084">
    <property type="entry name" value="NAHEXCHNGR"/>
</dbReference>
<feature type="transmembrane region" description="Helical" evidence="10">
    <location>
        <begin position="308"/>
        <end position="328"/>
    </location>
</feature>
<keyword evidence="3 9" id="KW-0812">Transmembrane</keyword>
<evidence type="ECO:0000256" key="1">
    <source>
        <dbReference type="ARBA" id="ARBA00004141"/>
    </source>
</evidence>
<keyword evidence="7 10" id="KW-0472">Membrane</keyword>
<dbReference type="GO" id="GO:0005886">
    <property type="term" value="C:plasma membrane"/>
    <property type="evidence" value="ECO:0007669"/>
    <property type="project" value="TreeGrafter"/>
</dbReference>
<evidence type="ECO:0000259" key="11">
    <source>
        <dbReference type="Pfam" id="PF00999"/>
    </source>
</evidence>
<evidence type="ECO:0000256" key="10">
    <source>
        <dbReference type="SAM" id="Phobius"/>
    </source>
</evidence>
<feature type="transmembrane region" description="Helical" evidence="10">
    <location>
        <begin position="12"/>
        <end position="31"/>
    </location>
</feature>
<dbReference type="GO" id="GO:0051453">
    <property type="term" value="P:regulation of intracellular pH"/>
    <property type="evidence" value="ECO:0007669"/>
    <property type="project" value="TreeGrafter"/>
</dbReference>
<evidence type="ECO:0000256" key="3">
    <source>
        <dbReference type="ARBA" id="ARBA00022692"/>
    </source>
</evidence>
<name>A0AAD5LC20_PYTIN</name>
<evidence type="ECO:0000256" key="2">
    <source>
        <dbReference type="ARBA" id="ARBA00022448"/>
    </source>
</evidence>
<dbReference type="Proteomes" id="UP001209570">
    <property type="component" value="Unassembled WGS sequence"/>
</dbReference>
<feature type="transmembrane region" description="Helical" evidence="10">
    <location>
        <begin position="340"/>
        <end position="363"/>
    </location>
</feature>
<accession>A0AAD5LC20</accession>
<evidence type="ECO:0000313" key="13">
    <source>
        <dbReference type="Proteomes" id="UP001209570"/>
    </source>
</evidence>
<keyword evidence="9" id="KW-0050">Antiport</keyword>
<dbReference type="GO" id="GO:0015385">
    <property type="term" value="F:sodium:proton antiporter activity"/>
    <property type="evidence" value="ECO:0007669"/>
    <property type="project" value="InterPro"/>
</dbReference>
<reference evidence="12" key="1">
    <citation type="submission" date="2021-12" db="EMBL/GenBank/DDBJ databases">
        <title>Prjna785345.</title>
        <authorList>
            <person name="Rujirawat T."/>
            <person name="Krajaejun T."/>
        </authorList>
    </citation>
    <scope>NUCLEOTIDE SEQUENCE</scope>
    <source>
        <strain evidence="12">Pi057C3</strain>
    </source>
</reference>
<feature type="transmembrane region" description="Helical" evidence="10">
    <location>
        <begin position="103"/>
        <end position="126"/>
    </location>
</feature>
<feature type="transmembrane region" description="Helical" evidence="10">
    <location>
        <begin position="72"/>
        <end position="91"/>
    </location>
</feature>
<dbReference type="PANTHER" id="PTHR10110:SF187">
    <property type="entry name" value="SODIUM_HYDROGEN EXCHANGER"/>
    <property type="match status" value="1"/>
</dbReference>
<dbReference type="GO" id="GO:0015386">
    <property type="term" value="F:potassium:proton antiporter activity"/>
    <property type="evidence" value="ECO:0007669"/>
    <property type="project" value="TreeGrafter"/>
</dbReference>
<keyword evidence="13" id="KW-1185">Reference proteome</keyword>
<protein>
    <recommendedName>
        <fullName evidence="9">Sodium/hydrogen exchanger</fullName>
    </recommendedName>
</protein>
<dbReference type="InterPro" id="IPR004709">
    <property type="entry name" value="NaH_exchanger"/>
</dbReference>
<dbReference type="InterPro" id="IPR018422">
    <property type="entry name" value="Cation/H_exchanger_CPA1"/>
</dbReference>
<organism evidence="12 13">
    <name type="scientific">Pythium insidiosum</name>
    <name type="common">Pythiosis disease agent</name>
    <dbReference type="NCBI Taxonomy" id="114742"/>
    <lineage>
        <taxon>Eukaryota</taxon>
        <taxon>Sar</taxon>
        <taxon>Stramenopiles</taxon>
        <taxon>Oomycota</taxon>
        <taxon>Peronosporomycetes</taxon>
        <taxon>Pythiales</taxon>
        <taxon>Pythiaceae</taxon>
        <taxon>Pythium</taxon>
    </lineage>
</organism>
<feature type="transmembrane region" description="Helical" evidence="10">
    <location>
        <begin position="37"/>
        <end position="60"/>
    </location>
</feature>
<evidence type="ECO:0000256" key="8">
    <source>
        <dbReference type="ARBA" id="ARBA00023201"/>
    </source>
</evidence>
<keyword evidence="8 9" id="KW-0739">Sodium transport</keyword>
<keyword evidence="5" id="KW-0915">Sodium</keyword>
<feature type="transmembrane region" description="Helical" evidence="10">
    <location>
        <begin position="405"/>
        <end position="429"/>
    </location>
</feature>
<dbReference type="Gene3D" id="6.10.140.1330">
    <property type="match status" value="1"/>
</dbReference>
<dbReference type="GO" id="GO:0098719">
    <property type="term" value="P:sodium ion import across plasma membrane"/>
    <property type="evidence" value="ECO:0007669"/>
    <property type="project" value="TreeGrafter"/>
</dbReference>
<dbReference type="PANTHER" id="PTHR10110">
    <property type="entry name" value="SODIUM/HYDROGEN EXCHANGER"/>
    <property type="match status" value="1"/>
</dbReference>
<dbReference type="InterPro" id="IPR006153">
    <property type="entry name" value="Cation/H_exchanger_TM"/>
</dbReference>
<evidence type="ECO:0000256" key="6">
    <source>
        <dbReference type="ARBA" id="ARBA00023065"/>
    </source>
</evidence>
<keyword evidence="4 10" id="KW-1133">Transmembrane helix</keyword>
<comment type="similarity">
    <text evidence="9">Belongs to the monovalent cation:proton antiporter 1 (CPA1) transporter (TC 2.A.36) family.</text>
</comment>
<feature type="transmembrane region" description="Helical" evidence="10">
    <location>
        <begin position="138"/>
        <end position="156"/>
    </location>
</feature>
<evidence type="ECO:0000313" key="12">
    <source>
        <dbReference type="EMBL" id="KAJ0394723.1"/>
    </source>
</evidence>
<keyword evidence="2 9" id="KW-0813">Transport</keyword>
<dbReference type="EMBL" id="JAKCXM010000389">
    <property type="protein sequence ID" value="KAJ0394723.1"/>
    <property type="molecule type" value="Genomic_DNA"/>
</dbReference>
<evidence type="ECO:0000256" key="5">
    <source>
        <dbReference type="ARBA" id="ARBA00023053"/>
    </source>
</evidence>
<feature type="transmembrane region" description="Helical" evidence="10">
    <location>
        <begin position="250"/>
        <end position="266"/>
    </location>
</feature>
<comment type="subcellular location">
    <subcellularLocation>
        <location evidence="1">Membrane</location>
        <topology evidence="1">Multi-pass membrane protein</topology>
    </subcellularLocation>
</comment>
<proteinExistence type="inferred from homology"/>
<feature type="transmembrane region" description="Helical" evidence="10">
    <location>
        <begin position="216"/>
        <end position="238"/>
    </location>
</feature>
<feature type="domain" description="Cation/H+ exchanger transmembrane" evidence="11">
    <location>
        <begin position="33"/>
        <end position="430"/>
    </location>
</feature>
<evidence type="ECO:0000256" key="4">
    <source>
        <dbReference type="ARBA" id="ARBA00022989"/>
    </source>
</evidence>
<evidence type="ECO:0000256" key="7">
    <source>
        <dbReference type="ARBA" id="ARBA00023136"/>
    </source>
</evidence>
<dbReference type="AlphaFoldDB" id="A0AAD5LC20"/>
<dbReference type="Pfam" id="PF00999">
    <property type="entry name" value="Na_H_Exchanger"/>
    <property type="match status" value="1"/>
</dbReference>
<gene>
    <name evidence="12" type="ORF">P43SY_004003</name>
</gene>
<comment type="caution">
    <text evidence="12">The sequence shown here is derived from an EMBL/GenBank/DDBJ whole genome shotgun (WGS) entry which is preliminary data.</text>
</comment>
<sequence length="488" mass="54051">MDELEQKQWTGGELLAAALLQLLLVRIAYKIDRSKRIPLLTASTCAVLLGMAFGLLLSFISRDRARDVGINPTWLFFGLLPPIVLEGGFSTQHRGFFANFWDISLLGILGTLMSTAGIATAMYWLGRTPLLPTPSVQLYAFEAILFGALVSAIDPIPTQLVLRKSHVPPVIPELVFGERSLNNAFAIAIFNLCQHHTLMGETRVSFTGMVNLLAELLGIAAGSLLLAIFFGFSSAYLLQRSDDALKQHPTYEISILLLFAYAAYLAGEVFRLSGDLAVFFSGAFIRHYHLRNVSKASATTFRHLLRTLAFLAENFIFIYLGVSVFAYADTFAWEWRFIGASLVVCIIVRGVSTFMLCGLANLWRVRRMPVSYMVVIWLSGLRGAIAFALSLNIRHVRADPTHDAVIRGATIAIILTTTFVFSLSMGPLVKRLGLAYRCELHSAPGAETAPLISPNDEEEATWIRDAWRQFDRRHLQPLFGDATITSQS</sequence>
<dbReference type="NCBIfam" id="TIGR00840">
    <property type="entry name" value="b_cpa1"/>
    <property type="match status" value="1"/>
</dbReference>
<keyword evidence="6 9" id="KW-0406">Ion transport</keyword>
<feature type="transmembrane region" description="Helical" evidence="10">
    <location>
        <begin position="370"/>
        <end position="393"/>
    </location>
</feature>
<evidence type="ECO:0000256" key="9">
    <source>
        <dbReference type="RuleBase" id="RU003722"/>
    </source>
</evidence>